<accession>A0A1F2PCS7</accession>
<evidence type="ECO:0000313" key="2">
    <source>
        <dbReference type="Proteomes" id="UP000176244"/>
    </source>
</evidence>
<comment type="caution">
    <text evidence="1">The sequence shown here is derived from an EMBL/GenBank/DDBJ whole genome shotgun (WGS) entry which is preliminary data.</text>
</comment>
<proteinExistence type="predicted"/>
<dbReference type="STRING" id="52694.ACWI_32630"/>
<protein>
    <submittedName>
        <fullName evidence="1">Uncharacterized protein</fullName>
    </submittedName>
</protein>
<dbReference type="RefSeq" id="WP_070372520.1">
    <property type="nucleotide sequence ID" value="NZ_LKEU01000043.1"/>
</dbReference>
<sequence length="90" mass="10429">MNSQNTLSFVPHIPNNVPEVKVMVAPEGLWHPMTDGTWPLHPFAYDKWEIAELSWHDTCYIHAGLNPFLQFAVNRNENFDTETIPHPIFD</sequence>
<name>A0A1F2PCS7_9FIRM</name>
<reference evidence="1 2" key="1">
    <citation type="submission" date="2015-09" db="EMBL/GenBank/DDBJ databases">
        <title>Genome sequence of Acetobacterium wieringae DSM 1911.</title>
        <authorList>
            <person name="Poehlein A."/>
            <person name="Bengelsdorf F.R."/>
            <person name="Schiel-Bengelsdorf B."/>
            <person name="Duerre P."/>
            <person name="Daniel R."/>
        </authorList>
    </citation>
    <scope>NUCLEOTIDE SEQUENCE [LARGE SCALE GENOMIC DNA]</scope>
    <source>
        <strain evidence="1 2">DSM 1911</strain>
    </source>
</reference>
<evidence type="ECO:0000313" key="1">
    <source>
        <dbReference type="EMBL" id="OFV69219.1"/>
    </source>
</evidence>
<organism evidence="1 2">
    <name type="scientific">Acetobacterium wieringae</name>
    <dbReference type="NCBI Taxonomy" id="52694"/>
    <lineage>
        <taxon>Bacteria</taxon>
        <taxon>Bacillati</taxon>
        <taxon>Bacillota</taxon>
        <taxon>Clostridia</taxon>
        <taxon>Eubacteriales</taxon>
        <taxon>Eubacteriaceae</taxon>
        <taxon>Acetobacterium</taxon>
    </lineage>
</organism>
<dbReference type="EMBL" id="LKEU01000043">
    <property type="protein sequence ID" value="OFV69219.1"/>
    <property type="molecule type" value="Genomic_DNA"/>
</dbReference>
<gene>
    <name evidence="1" type="ORF">ACWI_32630</name>
</gene>
<dbReference type="AlphaFoldDB" id="A0A1F2PCS7"/>
<dbReference type="Proteomes" id="UP000176244">
    <property type="component" value="Unassembled WGS sequence"/>
</dbReference>